<feature type="chain" id="PRO_5017036103" evidence="1">
    <location>
        <begin position="18"/>
        <end position="171"/>
    </location>
</feature>
<sequence>MKNGLWLLLALASTTWAETASVIRDSDLRDKPFLDAAVIGQLKKDNVVDIQMRQGAWMQVKSENKLTGWIKLLNVRTGKGSEGGSTLASLNPFKTGSSGSTVTTGVKGLSAEQLQNAQPNPEELARLKNFTASEAEAQKSAAKEKLIAQEVAYIVMEKTPASDDSPKSRRN</sequence>
<evidence type="ECO:0000313" key="5">
    <source>
        <dbReference type="Proteomes" id="UP000255108"/>
    </source>
</evidence>
<feature type="signal peptide" evidence="1">
    <location>
        <begin position="1"/>
        <end position="17"/>
    </location>
</feature>
<dbReference type="AlphaFoldDB" id="A0A377Q3U9"/>
<evidence type="ECO:0000259" key="2">
    <source>
        <dbReference type="Pfam" id="PF08239"/>
    </source>
</evidence>
<dbReference type="Pfam" id="PF08239">
    <property type="entry name" value="SH3_3"/>
    <property type="match status" value="1"/>
</dbReference>
<reference evidence="3 5" key="1">
    <citation type="submission" date="2018-06" db="EMBL/GenBank/DDBJ databases">
        <authorList>
            <consortium name="Pathogen Informatics"/>
            <person name="Doyle S."/>
        </authorList>
    </citation>
    <scope>NUCLEOTIDE SEQUENCE [LARGE SCALE GENOMIC DNA]</scope>
    <source>
        <strain evidence="3 5">NCTC11159</strain>
    </source>
</reference>
<evidence type="ECO:0000256" key="1">
    <source>
        <dbReference type="SAM" id="SignalP"/>
    </source>
</evidence>
<dbReference type="InterPro" id="IPR003646">
    <property type="entry name" value="SH3-like_bac-type"/>
</dbReference>
<keyword evidence="1" id="KW-0732">Signal</keyword>
<protein>
    <submittedName>
        <fullName evidence="3">Bacterial SH3 domain</fullName>
    </submittedName>
    <submittedName>
        <fullName evidence="4">SH3 domain-containing protein</fullName>
    </submittedName>
</protein>
<proteinExistence type="predicted"/>
<evidence type="ECO:0000313" key="3">
    <source>
        <dbReference type="EMBL" id="STQ89445.1"/>
    </source>
</evidence>
<organism evidence="3 5">
    <name type="scientific">Iodobacter fluviatilis</name>
    <dbReference type="NCBI Taxonomy" id="537"/>
    <lineage>
        <taxon>Bacteria</taxon>
        <taxon>Pseudomonadati</taxon>
        <taxon>Pseudomonadota</taxon>
        <taxon>Betaproteobacteria</taxon>
        <taxon>Neisseriales</taxon>
        <taxon>Chitinibacteraceae</taxon>
        <taxon>Iodobacter</taxon>
    </lineage>
</organism>
<dbReference type="RefSeq" id="WP_115225893.1">
    <property type="nucleotide sequence ID" value="NZ_CAWOLO010000001.1"/>
</dbReference>
<name>A0A377Q3U9_9NEIS</name>
<dbReference type="Proteomes" id="UP000295794">
    <property type="component" value="Unassembled WGS sequence"/>
</dbReference>
<accession>A0A377Q3U9</accession>
<dbReference type="Proteomes" id="UP000255108">
    <property type="component" value="Unassembled WGS sequence"/>
</dbReference>
<dbReference type="Gene3D" id="2.30.30.40">
    <property type="entry name" value="SH3 Domains"/>
    <property type="match status" value="1"/>
</dbReference>
<feature type="domain" description="SH3b" evidence="2">
    <location>
        <begin position="28"/>
        <end position="70"/>
    </location>
</feature>
<gene>
    <name evidence="4" type="ORF">EV682_101451</name>
    <name evidence="3" type="ORF">NCTC11159_00469</name>
</gene>
<keyword evidence="6" id="KW-1185">Reference proteome</keyword>
<dbReference type="OrthoDB" id="8821343at2"/>
<evidence type="ECO:0000313" key="4">
    <source>
        <dbReference type="EMBL" id="TCU90418.1"/>
    </source>
</evidence>
<evidence type="ECO:0000313" key="6">
    <source>
        <dbReference type="Proteomes" id="UP000295794"/>
    </source>
</evidence>
<reference evidence="4 6" key="2">
    <citation type="submission" date="2019-03" db="EMBL/GenBank/DDBJ databases">
        <title>Genomic Encyclopedia of Type Strains, Phase IV (KMG-IV): sequencing the most valuable type-strain genomes for metagenomic binning, comparative biology and taxonomic classification.</title>
        <authorList>
            <person name="Goeker M."/>
        </authorList>
    </citation>
    <scope>NUCLEOTIDE SEQUENCE [LARGE SCALE GENOMIC DNA]</scope>
    <source>
        <strain evidence="4 6">DSM 3764</strain>
    </source>
</reference>
<dbReference type="EMBL" id="SMBT01000001">
    <property type="protein sequence ID" value="TCU90418.1"/>
    <property type="molecule type" value="Genomic_DNA"/>
</dbReference>
<dbReference type="EMBL" id="UGHR01000001">
    <property type="protein sequence ID" value="STQ89445.1"/>
    <property type="molecule type" value="Genomic_DNA"/>
</dbReference>